<dbReference type="Proteomes" id="UP000198615">
    <property type="component" value="Unassembled WGS sequence"/>
</dbReference>
<dbReference type="PANTHER" id="PTHR34477">
    <property type="entry name" value="UPF0213 PROTEIN YHBQ"/>
    <property type="match status" value="1"/>
</dbReference>
<evidence type="ECO:0000256" key="1">
    <source>
        <dbReference type="ARBA" id="ARBA00007435"/>
    </source>
</evidence>
<dbReference type="OrthoDB" id="287318at2"/>
<dbReference type="RefSeq" id="WP_093151123.1">
    <property type="nucleotide sequence ID" value="NZ_FNBW01000008.1"/>
</dbReference>
<evidence type="ECO:0000313" key="5">
    <source>
        <dbReference type="Proteomes" id="UP000198615"/>
    </source>
</evidence>
<dbReference type="PANTHER" id="PTHR34477:SF5">
    <property type="entry name" value="BSL5627 PROTEIN"/>
    <property type="match status" value="1"/>
</dbReference>
<keyword evidence="4" id="KW-0255">Endonuclease</keyword>
<feature type="domain" description="GIY-YIG" evidence="3">
    <location>
        <begin position="5"/>
        <end position="80"/>
    </location>
</feature>
<dbReference type="InterPro" id="IPR050190">
    <property type="entry name" value="UPF0213_domain"/>
</dbReference>
<dbReference type="InterPro" id="IPR035901">
    <property type="entry name" value="GIY-YIG_endonuc_sf"/>
</dbReference>
<dbReference type="Gene3D" id="3.40.1440.10">
    <property type="entry name" value="GIY-YIG endonuclease"/>
    <property type="match status" value="1"/>
</dbReference>
<dbReference type="Pfam" id="PF01541">
    <property type="entry name" value="GIY-YIG"/>
    <property type="match status" value="1"/>
</dbReference>
<accession>A0A8G2EWR5</accession>
<keyword evidence="4" id="KW-0540">Nuclease</keyword>
<name>A0A8G2EWR5_9PROT</name>
<dbReference type="AlphaFoldDB" id="A0A8G2EWR5"/>
<organism evidence="4 5">
    <name type="scientific">Thalassobaculum litoreum DSM 18839</name>
    <dbReference type="NCBI Taxonomy" id="1123362"/>
    <lineage>
        <taxon>Bacteria</taxon>
        <taxon>Pseudomonadati</taxon>
        <taxon>Pseudomonadota</taxon>
        <taxon>Alphaproteobacteria</taxon>
        <taxon>Rhodospirillales</taxon>
        <taxon>Thalassobaculaceae</taxon>
        <taxon>Thalassobaculum</taxon>
    </lineage>
</organism>
<keyword evidence="5" id="KW-1185">Reference proteome</keyword>
<reference evidence="4 5" key="1">
    <citation type="submission" date="2016-10" db="EMBL/GenBank/DDBJ databases">
        <authorList>
            <person name="Varghese N."/>
            <person name="Submissions S."/>
        </authorList>
    </citation>
    <scope>NUCLEOTIDE SEQUENCE [LARGE SCALE GENOMIC DNA]</scope>
    <source>
        <strain evidence="4 5">DSM 18839</strain>
    </source>
</reference>
<keyword evidence="4" id="KW-0378">Hydrolase</keyword>
<proteinExistence type="inferred from homology"/>
<dbReference type="PROSITE" id="PS50164">
    <property type="entry name" value="GIY_YIG"/>
    <property type="match status" value="1"/>
</dbReference>
<evidence type="ECO:0000259" key="3">
    <source>
        <dbReference type="PROSITE" id="PS50164"/>
    </source>
</evidence>
<dbReference type="EMBL" id="FNBW01000008">
    <property type="protein sequence ID" value="SDF93342.1"/>
    <property type="molecule type" value="Genomic_DNA"/>
</dbReference>
<gene>
    <name evidence="4" type="ORF">SAMN05660686_02782</name>
</gene>
<dbReference type="InterPro" id="IPR000305">
    <property type="entry name" value="GIY-YIG_endonuc"/>
</dbReference>
<feature type="region of interest" description="Disordered" evidence="2">
    <location>
        <begin position="109"/>
        <end position="133"/>
    </location>
</feature>
<dbReference type="SUPFAM" id="SSF82771">
    <property type="entry name" value="GIY-YIG endonuclease"/>
    <property type="match status" value="1"/>
</dbReference>
<sequence length="133" mass="14969">MRDPIQPCVYILASRRNGTLYTGVTGDLVRRVALHRAATAGFCATYGVHRLVYFELLGRMEDAILREKRVKRWRRAWKLALIEGVNPGWEDLYQSLRTGDLNLAPFAAPPIRGDRRDALGPGPSPDQVRSRPG</sequence>
<evidence type="ECO:0000256" key="2">
    <source>
        <dbReference type="SAM" id="MobiDB-lite"/>
    </source>
</evidence>
<comment type="caution">
    <text evidence="4">The sequence shown here is derived from an EMBL/GenBank/DDBJ whole genome shotgun (WGS) entry which is preliminary data.</text>
</comment>
<comment type="similarity">
    <text evidence="1">Belongs to the UPF0213 family.</text>
</comment>
<dbReference type="CDD" id="cd10448">
    <property type="entry name" value="GIY-YIG_unchar_3"/>
    <property type="match status" value="1"/>
</dbReference>
<protein>
    <submittedName>
        <fullName evidence="4">Putative endonuclease</fullName>
    </submittedName>
</protein>
<dbReference type="GO" id="GO:0004519">
    <property type="term" value="F:endonuclease activity"/>
    <property type="evidence" value="ECO:0007669"/>
    <property type="project" value="UniProtKB-KW"/>
</dbReference>
<evidence type="ECO:0000313" key="4">
    <source>
        <dbReference type="EMBL" id="SDF93342.1"/>
    </source>
</evidence>